<gene>
    <name evidence="2" type="ORF">JM658_16485</name>
</gene>
<feature type="transmembrane region" description="Helical" evidence="1">
    <location>
        <begin position="129"/>
        <end position="144"/>
    </location>
</feature>
<keyword evidence="1" id="KW-1133">Transmembrane helix</keyword>
<dbReference type="RefSeq" id="WP_236960897.1">
    <property type="nucleotide sequence ID" value="NZ_JAETXX010000019.1"/>
</dbReference>
<evidence type="ECO:0000256" key="1">
    <source>
        <dbReference type="SAM" id="Phobius"/>
    </source>
</evidence>
<reference evidence="2 3" key="1">
    <citation type="submission" date="2021-01" db="EMBL/GenBank/DDBJ databases">
        <title>Genome sequencing of Joostella atrarenae M1-2 (= KCTC 23194).</title>
        <authorList>
            <person name="Zakaria M.R."/>
            <person name="Lam M.Q."/>
            <person name="Chong C.S."/>
        </authorList>
    </citation>
    <scope>NUCLEOTIDE SEQUENCE [LARGE SCALE GENOMIC DNA]</scope>
    <source>
        <strain evidence="2 3">M1-2</strain>
    </source>
</reference>
<dbReference type="Proteomes" id="UP000829517">
    <property type="component" value="Unassembled WGS sequence"/>
</dbReference>
<proteinExistence type="predicted"/>
<accession>A0ABS9J7P1</accession>
<keyword evidence="3" id="KW-1185">Reference proteome</keyword>
<comment type="caution">
    <text evidence="2">The sequence shown here is derived from an EMBL/GenBank/DDBJ whole genome shotgun (WGS) entry which is preliminary data.</text>
</comment>
<dbReference type="EMBL" id="JAETXX010000019">
    <property type="protein sequence ID" value="MCF8716427.1"/>
    <property type="molecule type" value="Genomic_DNA"/>
</dbReference>
<feature type="transmembrane region" description="Helical" evidence="1">
    <location>
        <begin position="87"/>
        <end position="109"/>
    </location>
</feature>
<organism evidence="2 3">
    <name type="scientific">Joostella atrarenae</name>
    <dbReference type="NCBI Taxonomy" id="679257"/>
    <lineage>
        <taxon>Bacteria</taxon>
        <taxon>Pseudomonadati</taxon>
        <taxon>Bacteroidota</taxon>
        <taxon>Flavobacteriia</taxon>
        <taxon>Flavobacteriales</taxon>
        <taxon>Flavobacteriaceae</taxon>
        <taxon>Joostella</taxon>
    </lineage>
</organism>
<name>A0ABS9J7P1_9FLAO</name>
<keyword evidence="1" id="KW-0472">Membrane</keyword>
<feature type="transmembrane region" description="Helical" evidence="1">
    <location>
        <begin position="26"/>
        <end position="44"/>
    </location>
</feature>
<protein>
    <submittedName>
        <fullName evidence="2">Uncharacterized protein</fullName>
    </submittedName>
</protein>
<keyword evidence="1" id="KW-0812">Transmembrane</keyword>
<sequence>MNVKSFMECERKSLEKMKRYQLPNRFKKIGIGIVIISLVTFFVNKFSIENIDLKLIAKYGILIGLLLISISKERIEDELITSLRMQSYTFAFITGVIITLLTNPLFNYIANIISQKHQENFQEVGDWKILWILLFIQVFYFEFLKRMNK</sequence>
<evidence type="ECO:0000313" key="3">
    <source>
        <dbReference type="Proteomes" id="UP000829517"/>
    </source>
</evidence>
<evidence type="ECO:0000313" key="2">
    <source>
        <dbReference type="EMBL" id="MCF8716427.1"/>
    </source>
</evidence>
<feature type="transmembrane region" description="Helical" evidence="1">
    <location>
        <begin position="56"/>
        <end position="75"/>
    </location>
</feature>